<proteinExistence type="predicted"/>
<reference evidence="1 2" key="1">
    <citation type="journal article" date="2013" name="Nat. Commun.">
        <title>The evolution and pathogenic mechanisms of the rice sheath blight pathogen.</title>
        <authorList>
            <person name="Zheng A."/>
            <person name="Lin R."/>
            <person name="Xu L."/>
            <person name="Qin P."/>
            <person name="Tang C."/>
            <person name="Ai P."/>
            <person name="Zhang D."/>
            <person name="Liu Y."/>
            <person name="Sun Z."/>
            <person name="Feng H."/>
            <person name="Wang Y."/>
            <person name="Chen Y."/>
            <person name="Liang X."/>
            <person name="Fu R."/>
            <person name="Li Q."/>
            <person name="Zhang J."/>
            <person name="Yu X."/>
            <person name="Xie Z."/>
            <person name="Ding L."/>
            <person name="Guan P."/>
            <person name="Tang J."/>
            <person name="Liang Y."/>
            <person name="Wang S."/>
            <person name="Deng Q."/>
            <person name="Li S."/>
            <person name="Zhu J."/>
            <person name="Wang L."/>
            <person name="Liu H."/>
            <person name="Li P."/>
        </authorList>
    </citation>
    <scope>NUCLEOTIDE SEQUENCE [LARGE SCALE GENOMIC DNA]</scope>
    <source>
        <strain evidence="2">AG-1 IA</strain>
    </source>
</reference>
<dbReference type="AlphaFoldDB" id="L8X0Q9"/>
<evidence type="ECO:0000313" key="2">
    <source>
        <dbReference type="Proteomes" id="UP000011668"/>
    </source>
</evidence>
<evidence type="ECO:0000313" key="1">
    <source>
        <dbReference type="EMBL" id="ELU42623.1"/>
    </source>
</evidence>
<dbReference type="EMBL" id="AFRT01000780">
    <property type="protein sequence ID" value="ELU42623.1"/>
    <property type="molecule type" value="Genomic_DNA"/>
</dbReference>
<dbReference type="HOGENOM" id="CLU_1908126_0_0_1"/>
<comment type="caution">
    <text evidence="1">The sequence shown here is derived from an EMBL/GenBank/DDBJ whole genome shotgun (WGS) entry which is preliminary data.</text>
</comment>
<gene>
    <name evidence="1" type="ORF">AG1IA_03342</name>
</gene>
<keyword evidence="2" id="KW-1185">Reference proteome</keyword>
<protein>
    <submittedName>
        <fullName evidence="1">Uncharacterized protein</fullName>
    </submittedName>
</protein>
<accession>L8X0Q9</accession>
<dbReference type="InterPro" id="IPR037045">
    <property type="entry name" value="S8pro/Inhibitor_I9_sf"/>
</dbReference>
<sequence>MAVNQSHDAGMGRFTIKRSVSDDALYKRFDVQPSGPQPPHSRDPLSIYVVDNIVTCLPRVRYIFTFKEGTGENSPQAIKAKEFIKSQALLAGGKITHDYGEIGFAAEVPEQGYANIASFTDNDLADAVEAVGW</sequence>
<dbReference type="OrthoDB" id="5518345at2759"/>
<name>L8X0Q9_THACA</name>
<dbReference type="Gene3D" id="3.30.70.80">
    <property type="entry name" value="Peptidase S8 propeptide/proteinase inhibitor I9"/>
    <property type="match status" value="1"/>
</dbReference>
<dbReference type="Proteomes" id="UP000011668">
    <property type="component" value="Unassembled WGS sequence"/>
</dbReference>
<organism evidence="1 2">
    <name type="scientific">Thanatephorus cucumeris (strain AG1-IA)</name>
    <name type="common">Rice sheath blight fungus</name>
    <name type="synonym">Rhizoctonia solani</name>
    <dbReference type="NCBI Taxonomy" id="983506"/>
    <lineage>
        <taxon>Eukaryota</taxon>
        <taxon>Fungi</taxon>
        <taxon>Dikarya</taxon>
        <taxon>Basidiomycota</taxon>
        <taxon>Agaricomycotina</taxon>
        <taxon>Agaricomycetes</taxon>
        <taxon>Cantharellales</taxon>
        <taxon>Ceratobasidiaceae</taxon>
        <taxon>Rhizoctonia</taxon>
        <taxon>Rhizoctonia solani AG-1</taxon>
    </lineage>
</organism>